<sequence>MPESSVLPSFIPWGWRLRIGD</sequence>
<evidence type="ECO:0000313" key="1">
    <source>
        <dbReference type="EMBL" id="JAH51680.1"/>
    </source>
</evidence>
<dbReference type="AlphaFoldDB" id="A0A0E9TFI3"/>
<reference evidence="1" key="2">
    <citation type="journal article" date="2015" name="Fish Shellfish Immunol.">
        <title>Early steps in the European eel (Anguilla anguilla)-Vibrio vulnificus interaction in the gills: Role of the RtxA13 toxin.</title>
        <authorList>
            <person name="Callol A."/>
            <person name="Pajuelo D."/>
            <person name="Ebbesson L."/>
            <person name="Teles M."/>
            <person name="MacKenzie S."/>
            <person name="Amaro C."/>
        </authorList>
    </citation>
    <scope>NUCLEOTIDE SEQUENCE</scope>
</reference>
<proteinExistence type="predicted"/>
<reference evidence="1" key="1">
    <citation type="submission" date="2014-11" db="EMBL/GenBank/DDBJ databases">
        <authorList>
            <person name="Amaro Gonzalez C."/>
        </authorList>
    </citation>
    <scope>NUCLEOTIDE SEQUENCE</scope>
</reference>
<accession>A0A0E9TFI3</accession>
<protein>
    <submittedName>
        <fullName evidence="1">Uncharacterized protein</fullName>
    </submittedName>
</protein>
<organism evidence="1">
    <name type="scientific">Anguilla anguilla</name>
    <name type="common">European freshwater eel</name>
    <name type="synonym">Muraena anguilla</name>
    <dbReference type="NCBI Taxonomy" id="7936"/>
    <lineage>
        <taxon>Eukaryota</taxon>
        <taxon>Metazoa</taxon>
        <taxon>Chordata</taxon>
        <taxon>Craniata</taxon>
        <taxon>Vertebrata</taxon>
        <taxon>Euteleostomi</taxon>
        <taxon>Actinopterygii</taxon>
        <taxon>Neopterygii</taxon>
        <taxon>Teleostei</taxon>
        <taxon>Anguilliformes</taxon>
        <taxon>Anguillidae</taxon>
        <taxon>Anguilla</taxon>
    </lineage>
</organism>
<dbReference type="EMBL" id="GBXM01056897">
    <property type="protein sequence ID" value="JAH51680.1"/>
    <property type="molecule type" value="Transcribed_RNA"/>
</dbReference>
<name>A0A0E9TFI3_ANGAN</name>